<dbReference type="RefSeq" id="WP_154176683.1">
    <property type="nucleotide sequence ID" value="NZ_WJXZ01000012.1"/>
</dbReference>
<sequence>MKILYQIDYERITLKFLLPVFLLLTSLGTHAQQTIRGKVTSEDERSGIPGINVLIKNTTQGTVTDSDGNYQLQAGSEAVLVFSGVGFLRQEVPVNSKTQLNIKLLVDTRQLNEVVVVGYGTQKKSDLTGAVSSLDAKEFNKGVQTSVDQLIAGRAAGVQVTQASAEPGGGVTIRIRGANSINANNEPLYVIDGLPIDNSPVVPNSPVITDGAVRNPLNALNPADIESIEILKDASATAIYGSRGANGVILVTTKKGSKGKLKVNYNGSTSFQEVTKTIPMLNAQQYIGLLNDLKKDQGLAPEFTSEQIAAIGDGTNWQKEIYRSGYTRNHQLAFSGGQDKFNYYASVNFYDQKGVIISSGIKKYIGRANLIYNDDKFKFGLNLNTSLVKDDFVPNGVSINESAGVVNTAIFQDPTLPIRDANGNYAQTLIVNLENPVALANEVTDVAQTNRTFGNLFAEYFILPELSVKINAGTDRQSARRDSYISRQTRRGQATNGIADVQVSNASNYLVELTARYSKTFNENHKLEVLGGYTYQEFQNDYVGAGSQNFSSDALSVNNLAAGARSTFDVGSGRNQNQLQSYLGRVNYNLLDKYLLTASFRADGSSRFGQNNKFGFFPSVALGWRVKEENFLKSVAVLSDLKLRGSYGLTGNQDIGSYKSLVLLGPQGNAIFDGVSYVGVSTTQLPNPDLKWETTAQLDLGLDFGLFGNRLTGSIDYFHKNTQDLLLQLPIPRTSGFSTTFKNVGGMKNQGLEITLNTVNIQKPLTWRSSVNFSLIRNEVTDLAGLPYILQGEAGFSKDFSIIQKGQPLNSFFGYVIDGVYQLGDNIKSSPQPLANPGEYRYRDVNGDGQITTADRTILGSPFPNYTFGINNDFAYGPLTLSFFLQGVQGSSVFNLNRTESENPISFRRNRLAESYTDRWTPTNPTNANSSGIAPKVAYATNINSRAVEDASFIRLKNIQLAYNVPLEKLKFIRSAQVYVTGQNLFTITNYTGSDPEVSAFGTSNVRADYNAYPLTRTYTVGLNLTF</sequence>
<evidence type="ECO:0000256" key="3">
    <source>
        <dbReference type="ARBA" id="ARBA00022452"/>
    </source>
</evidence>
<dbReference type="SUPFAM" id="SSF56935">
    <property type="entry name" value="Porins"/>
    <property type="match status" value="1"/>
</dbReference>
<evidence type="ECO:0000256" key="5">
    <source>
        <dbReference type="ARBA" id="ARBA00023077"/>
    </source>
</evidence>
<feature type="domain" description="TonB-dependent receptor-like beta-barrel" evidence="10">
    <location>
        <begin position="478"/>
        <end position="781"/>
    </location>
</feature>
<dbReference type="Pfam" id="PF13715">
    <property type="entry name" value="CarbopepD_reg_2"/>
    <property type="match status" value="1"/>
</dbReference>
<evidence type="ECO:0000256" key="8">
    <source>
        <dbReference type="PROSITE-ProRule" id="PRU01360"/>
    </source>
</evidence>
<keyword evidence="2 8" id="KW-0813">Transport</keyword>
<evidence type="ECO:0000313" key="13">
    <source>
        <dbReference type="Proteomes" id="UP000441754"/>
    </source>
</evidence>
<evidence type="ECO:0000256" key="6">
    <source>
        <dbReference type="ARBA" id="ARBA00023136"/>
    </source>
</evidence>
<dbReference type="Gene3D" id="2.170.130.10">
    <property type="entry name" value="TonB-dependent receptor, plug domain"/>
    <property type="match status" value="1"/>
</dbReference>
<evidence type="ECO:0000256" key="9">
    <source>
        <dbReference type="RuleBase" id="RU003357"/>
    </source>
</evidence>
<keyword evidence="5 9" id="KW-0798">TonB box</keyword>
<reference evidence="12 13" key="1">
    <citation type="journal article" date="2018" name="Antonie Van Leeuwenhoek">
        <title>Larkinella terrae sp. nov., isolated from soil on Jeju Island, South Korea.</title>
        <authorList>
            <person name="Ten L.N."/>
            <person name="Jeon J."/>
            <person name="Park S.J."/>
            <person name="Park S."/>
            <person name="Lee S.Y."/>
            <person name="Kim M.K."/>
            <person name="Jung H.Y."/>
        </authorList>
    </citation>
    <scope>NUCLEOTIDE SEQUENCE [LARGE SCALE GENOMIC DNA]</scope>
    <source>
        <strain evidence="12 13">KCTC 52001</strain>
    </source>
</reference>
<evidence type="ECO:0000256" key="4">
    <source>
        <dbReference type="ARBA" id="ARBA00022692"/>
    </source>
</evidence>
<dbReference type="Proteomes" id="UP000441754">
    <property type="component" value="Unassembled WGS sequence"/>
</dbReference>
<evidence type="ECO:0000256" key="2">
    <source>
        <dbReference type="ARBA" id="ARBA00022448"/>
    </source>
</evidence>
<keyword evidence="7 8" id="KW-0998">Cell outer membrane</keyword>
<keyword evidence="3 8" id="KW-1134">Transmembrane beta strand</keyword>
<dbReference type="InterPro" id="IPR012910">
    <property type="entry name" value="Plug_dom"/>
</dbReference>
<dbReference type="InterPro" id="IPR023996">
    <property type="entry name" value="TonB-dep_OMP_SusC/RagA"/>
</dbReference>
<evidence type="ECO:0000256" key="1">
    <source>
        <dbReference type="ARBA" id="ARBA00004571"/>
    </source>
</evidence>
<dbReference type="GO" id="GO:0009279">
    <property type="term" value="C:cell outer membrane"/>
    <property type="evidence" value="ECO:0007669"/>
    <property type="project" value="UniProtKB-SubCell"/>
</dbReference>
<keyword evidence="13" id="KW-1185">Reference proteome</keyword>
<comment type="caution">
    <text evidence="12">The sequence shown here is derived from an EMBL/GenBank/DDBJ whole genome shotgun (WGS) entry which is preliminary data.</text>
</comment>
<dbReference type="InterPro" id="IPR023997">
    <property type="entry name" value="TonB-dep_OMP_SusC/RagA_CS"/>
</dbReference>
<dbReference type="InterPro" id="IPR036942">
    <property type="entry name" value="Beta-barrel_TonB_sf"/>
</dbReference>
<keyword evidence="4 8" id="KW-0812">Transmembrane</keyword>
<evidence type="ECO:0000256" key="7">
    <source>
        <dbReference type="ARBA" id="ARBA00023237"/>
    </source>
</evidence>
<comment type="subcellular location">
    <subcellularLocation>
        <location evidence="1 8">Cell outer membrane</location>
        <topology evidence="1 8">Multi-pass membrane protein</topology>
    </subcellularLocation>
</comment>
<name>A0A7K0EP87_9BACT</name>
<dbReference type="Pfam" id="PF00593">
    <property type="entry name" value="TonB_dep_Rec_b-barrel"/>
    <property type="match status" value="1"/>
</dbReference>
<dbReference type="InterPro" id="IPR000531">
    <property type="entry name" value="Beta-barrel_TonB"/>
</dbReference>
<accession>A0A7K0EP87</accession>
<dbReference type="InterPro" id="IPR008969">
    <property type="entry name" value="CarboxyPept-like_regulatory"/>
</dbReference>
<dbReference type="InterPro" id="IPR037066">
    <property type="entry name" value="Plug_dom_sf"/>
</dbReference>
<dbReference type="Gene3D" id="2.40.170.20">
    <property type="entry name" value="TonB-dependent receptor, beta-barrel domain"/>
    <property type="match status" value="1"/>
</dbReference>
<evidence type="ECO:0000313" key="12">
    <source>
        <dbReference type="EMBL" id="MRS63306.1"/>
    </source>
</evidence>
<organism evidence="12 13">
    <name type="scientific">Larkinella terrae</name>
    <dbReference type="NCBI Taxonomy" id="2025311"/>
    <lineage>
        <taxon>Bacteria</taxon>
        <taxon>Pseudomonadati</taxon>
        <taxon>Bacteroidota</taxon>
        <taxon>Cytophagia</taxon>
        <taxon>Cytophagales</taxon>
        <taxon>Spirosomataceae</taxon>
        <taxon>Larkinella</taxon>
    </lineage>
</organism>
<protein>
    <submittedName>
        <fullName evidence="12">SusC/RagA family TonB-linked outer membrane protein</fullName>
    </submittedName>
</protein>
<dbReference type="Gene3D" id="2.60.40.1120">
    <property type="entry name" value="Carboxypeptidase-like, regulatory domain"/>
    <property type="match status" value="1"/>
</dbReference>
<dbReference type="Pfam" id="PF07715">
    <property type="entry name" value="Plug"/>
    <property type="match status" value="1"/>
</dbReference>
<evidence type="ECO:0000259" key="11">
    <source>
        <dbReference type="Pfam" id="PF07715"/>
    </source>
</evidence>
<comment type="similarity">
    <text evidence="8 9">Belongs to the TonB-dependent receptor family.</text>
</comment>
<dbReference type="EMBL" id="WJXZ01000012">
    <property type="protein sequence ID" value="MRS63306.1"/>
    <property type="molecule type" value="Genomic_DNA"/>
</dbReference>
<dbReference type="AlphaFoldDB" id="A0A7K0EP87"/>
<keyword evidence="6 8" id="KW-0472">Membrane</keyword>
<feature type="domain" description="TonB-dependent receptor plug" evidence="11">
    <location>
        <begin position="124"/>
        <end position="248"/>
    </location>
</feature>
<dbReference type="NCBIfam" id="TIGR04057">
    <property type="entry name" value="SusC_RagA_signa"/>
    <property type="match status" value="1"/>
</dbReference>
<dbReference type="NCBIfam" id="TIGR04056">
    <property type="entry name" value="OMP_RagA_SusC"/>
    <property type="match status" value="1"/>
</dbReference>
<dbReference type="InterPro" id="IPR039426">
    <property type="entry name" value="TonB-dep_rcpt-like"/>
</dbReference>
<dbReference type="SUPFAM" id="SSF49464">
    <property type="entry name" value="Carboxypeptidase regulatory domain-like"/>
    <property type="match status" value="1"/>
</dbReference>
<dbReference type="OrthoDB" id="9768177at2"/>
<evidence type="ECO:0000259" key="10">
    <source>
        <dbReference type="Pfam" id="PF00593"/>
    </source>
</evidence>
<dbReference type="PROSITE" id="PS52016">
    <property type="entry name" value="TONB_DEPENDENT_REC_3"/>
    <property type="match status" value="1"/>
</dbReference>
<dbReference type="FunFam" id="2.170.130.10:FF:000008">
    <property type="entry name" value="SusC/RagA family TonB-linked outer membrane protein"/>
    <property type="match status" value="1"/>
</dbReference>
<proteinExistence type="inferred from homology"/>
<gene>
    <name evidence="12" type="ORF">GJJ30_18540</name>
</gene>